<reference evidence="2" key="1">
    <citation type="journal article" date="2023" name="Mol. Phylogenet. Evol.">
        <title>Genome-scale phylogeny and comparative genomics of the fungal order Sordariales.</title>
        <authorList>
            <person name="Hensen N."/>
            <person name="Bonometti L."/>
            <person name="Westerberg I."/>
            <person name="Brannstrom I.O."/>
            <person name="Guillou S."/>
            <person name="Cros-Aarteil S."/>
            <person name="Calhoun S."/>
            <person name="Haridas S."/>
            <person name="Kuo A."/>
            <person name="Mondo S."/>
            <person name="Pangilinan J."/>
            <person name="Riley R."/>
            <person name="LaButti K."/>
            <person name="Andreopoulos B."/>
            <person name="Lipzen A."/>
            <person name="Chen C."/>
            <person name="Yan M."/>
            <person name="Daum C."/>
            <person name="Ng V."/>
            <person name="Clum A."/>
            <person name="Steindorff A."/>
            <person name="Ohm R.A."/>
            <person name="Martin F."/>
            <person name="Silar P."/>
            <person name="Natvig D.O."/>
            <person name="Lalanne C."/>
            <person name="Gautier V."/>
            <person name="Ament-Velasquez S.L."/>
            <person name="Kruys A."/>
            <person name="Hutchinson M.I."/>
            <person name="Powell A.J."/>
            <person name="Barry K."/>
            <person name="Miller A.N."/>
            <person name="Grigoriev I.V."/>
            <person name="Debuchy R."/>
            <person name="Gladieux P."/>
            <person name="Hiltunen Thoren M."/>
            <person name="Johannesson H."/>
        </authorList>
    </citation>
    <scope>NUCLEOTIDE SEQUENCE</scope>
    <source>
        <strain evidence="2">CBS 955.72</strain>
    </source>
</reference>
<organism evidence="2 3">
    <name type="scientific">Lasiosphaeria hispida</name>
    <dbReference type="NCBI Taxonomy" id="260671"/>
    <lineage>
        <taxon>Eukaryota</taxon>
        <taxon>Fungi</taxon>
        <taxon>Dikarya</taxon>
        <taxon>Ascomycota</taxon>
        <taxon>Pezizomycotina</taxon>
        <taxon>Sordariomycetes</taxon>
        <taxon>Sordariomycetidae</taxon>
        <taxon>Sordariales</taxon>
        <taxon>Lasiosphaeriaceae</taxon>
        <taxon>Lasiosphaeria</taxon>
    </lineage>
</organism>
<proteinExistence type="predicted"/>
<keyword evidence="3" id="KW-1185">Reference proteome</keyword>
<comment type="caution">
    <text evidence="2">The sequence shown here is derived from an EMBL/GenBank/DDBJ whole genome shotgun (WGS) entry which is preliminary data.</text>
</comment>
<evidence type="ECO:0000313" key="3">
    <source>
        <dbReference type="Proteomes" id="UP001275084"/>
    </source>
</evidence>
<dbReference type="InterPro" id="IPR052766">
    <property type="entry name" value="S41A_metabolite_peptidase"/>
</dbReference>
<accession>A0AAJ0HEJ7</accession>
<dbReference type="InterPro" id="IPR029045">
    <property type="entry name" value="ClpP/crotonase-like_dom_sf"/>
</dbReference>
<feature type="domain" description="CPAF-like PDZ" evidence="1">
    <location>
        <begin position="136"/>
        <end position="255"/>
    </location>
</feature>
<gene>
    <name evidence="2" type="ORF">B0T25DRAFT_609561</name>
</gene>
<evidence type="ECO:0000259" key="1">
    <source>
        <dbReference type="Pfam" id="PF23658"/>
    </source>
</evidence>
<dbReference type="SUPFAM" id="SSF52096">
    <property type="entry name" value="ClpP/crotonase"/>
    <property type="match status" value="1"/>
</dbReference>
<dbReference type="AlphaFoldDB" id="A0AAJ0HEJ7"/>
<dbReference type="PANTHER" id="PTHR37049">
    <property type="entry name" value="PEPTIDASE S41 FAMILY PROTEIN"/>
    <property type="match status" value="1"/>
</dbReference>
<sequence length="655" mass="70766">MPTRGKFTTSCAEISVLYQQWSEMGGQGSLTGIPGQLAYDCLRSMPFREELAVRFLDELAKYVEFQSTIEVLKSPPEGYISPSLDIPRGFDKIRQRVRAGLYKSQADFDYDIKSLVGRANDGHFHVNLCSQRVFHFQRGLPLVSISEDGLQLPQIYTFSDAALKSSGFGNVSHLAEIDGVDAVYSLEANLGIALGYQDPDTRYNQLFHSPASNFSDAYSGGAWTSHEGLWPGAASYSLTFANGTRRTVETTATWASAHGPMSYQDGSALFGAACLPQSSSAASLPGSRVTHLGFDVPPSGVLAYPAAIAHDQRQFIQGHYLDRLGFEDVAVMQVSSFRLGGVAGDFVQTAVEFLEQAAADNKKRLILDLSSNDGGDVIPGFHLFQTLFPGQPIYSATRFRATELINLMGKAYSETYRNRTEKVPLDPPFIAHTAVDPSQNQTFSSWKSLFGPHKILGANMSSLYAHFPFSAALPPPNPGPPKPLFAAENILIITNGHCASTCALLATLLTSQNTRTIAFGGRPRPGPMQALGAVRGGQYWSFSTIAAHISRAREFAREADRAGRPIWGEAERGRFEGLAPVGLGGLALGLHPGAEGGVNFRSGYLYGGEVPLQFFYQAAGCRLFFTAENVVRPETVWGDAAAAVWGGRGCVAGTQ</sequence>
<reference evidence="2" key="2">
    <citation type="submission" date="2023-06" db="EMBL/GenBank/DDBJ databases">
        <authorList>
            <consortium name="Lawrence Berkeley National Laboratory"/>
            <person name="Haridas S."/>
            <person name="Hensen N."/>
            <person name="Bonometti L."/>
            <person name="Westerberg I."/>
            <person name="Brannstrom I.O."/>
            <person name="Guillou S."/>
            <person name="Cros-Aarteil S."/>
            <person name="Calhoun S."/>
            <person name="Kuo A."/>
            <person name="Mondo S."/>
            <person name="Pangilinan J."/>
            <person name="Riley R."/>
            <person name="Labutti K."/>
            <person name="Andreopoulos B."/>
            <person name="Lipzen A."/>
            <person name="Chen C."/>
            <person name="Yanf M."/>
            <person name="Daum C."/>
            <person name="Ng V."/>
            <person name="Clum A."/>
            <person name="Steindorff A."/>
            <person name="Ohm R."/>
            <person name="Martin F."/>
            <person name="Silar P."/>
            <person name="Natvig D."/>
            <person name="Lalanne C."/>
            <person name="Gautier V."/>
            <person name="Ament-Velasquez S.L."/>
            <person name="Kruys A."/>
            <person name="Hutchinson M.I."/>
            <person name="Powell A.J."/>
            <person name="Barry K."/>
            <person name="Miller A.N."/>
            <person name="Grigoriev I.V."/>
            <person name="Debuchy R."/>
            <person name="Gladieux P."/>
            <person name="Thoren M.H."/>
            <person name="Johannesson H."/>
        </authorList>
    </citation>
    <scope>NUCLEOTIDE SEQUENCE</scope>
    <source>
        <strain evidence="2">CBS 955.72</strain>
    </source>
</reference>
<dbReference type="Gene3D" id="3.90.226.10">
    <property type="entry name" value="2-enoyl-CoA Hydratase, Chain A, domain 1"/>
    <property type="match status" value="1"/>
</dbReference>
<protein>
    <submittedName>
        <fullName evidence="2">Peptidase S41 family protein</fullName>
    </submittedName>
</protein>
<dbReference type="InterPro" id="IPR056186">
    <property type="entry name" value="PDZ_CPAF-rel"/>
</dbReference>
<name>A0AAJ0HEJ7_9PEZI</name>
<dbReference type="PANTHER" id="PTHR37049:SF4">
    <property type="entry name" value="RHODANESE DOMAIN-CONTAINING PROTEIN"/>
    <property type="match status" value="1"/>
</dbReference>
<dbReference type="Proteomes" id="UP001275084">
    <property type="component" value="Unassembled WGS sequence"/>
</dbReference>
<dbReference type="EMBL" id="JAUIQD010000005">
    <property type="protein sequence ID" value="KAK3349070.1"/>
    <property type="molecule type" value="Genomic_DNA"/>
</dbReference>
<evidence type="ECO:0000313" key="2">
    <source>
        <dbReference type="EMBL" id="KAK3349070.1"/>
    </source>
</evidence>
<dbReference type="Pfam" id="PF23658">
    <property type="entry name" value="PDZ_CPAF_rel"/>
    <property type="match status" value="1"/>
</dbReference>